<evidence type="ECO:0000313" key="1">
    <source>
        <dbReference type="EMBL" id="CAJ74574.1"/>
    </source>
</evidence>
<dbReference type="Pfam" id="PF09670">
    <property type="entry name" value="Cas_Cas02710"/>
    <property type="match status" value="1"/>
</dbReference>
<evidence type="ECO:0000313" key="4">
    <source>
        <dbReference type="Proteomes" id="UP000221734"/>
    </source>
</evidence>
<reference evidence="1" key="2">
    <citation type="submission" date="2006-01" db="EMBL/GenBank/DDBJ databases">
        <authorList>
            <person name="Genoscope"/>
        </authorList>
    </citation>
    <scope>NUCLEOTIDE SEQUENCE</scope>
</reference>
<protein>
    <recommendedName>
        <fullName evidence="6">CRISPR-associated protein</fullName>
    </recommendedName>
</protein>
<keyword evidence="4" id="KW-1185">Reference proteome</keyword>
<reference evidence="2 5" key="5">
    <citation type="submission" date="2020-02" db="EMBL/GenBank/DDBJ databases">
        <title>Newly sequenced genome of strain CSTR1 showed variability in Candidatus Kuenenia stuttgartiensis genomes.</title>
        <authorList>
            <person name="Ding C."/>
            <person name="Adrian L."/>
        </authorList>
    </citation>
    <scope>NUCLEOTIDE SEQUENCE [LARGE SCALE GENOMIC DNA]</scope>
    <source>
        <strain evidence="2 5">CSTR1</strain>
    </source>
</reference>
<name>Q1Q3J1_KUEST</name>
<dbReference type="Proteomes" id="UP000221734">
    <property type="component" value="Chromosome Kuenenia_stuttgartiensis_MBR1"/>
</dbReference>
<dbReference type="EMBL" id="CT573071">
    <property type="protein sequence ID" value="CAJ74574.1"/>
    <property type="molecule type" value="Genomic_DNA"/>
</dbReference>
<reference evidence="3" key="3">
    <citation type="submission" date="2017-10" db="EMBL/GenBank/DDBJ databases">
        <authorList>
            <person name="Banno H."/>
            <person name="Chua N.-H."/>
        </authorList>
    </citation>
    <scope>NUCLEOTIDE SEQUENCE [LARGE SCALE GENOMIC DNA]</scope>
    <source>
        <strain evidence="3">Kuenenia_mbr1_ru-nijmegen</strain>
    </source>
</reference>
<dbReference type="EMBL" id="CP049055">
    <property type="protein sequence ID" value="QII11683.1"/>
    <property type="molecule type" value="Genomic_DNA"/>
</dbReference>
<dbReference type="Proteomes" id="UP000501926">
    <property type="component" value="Chromosome"/>
</dbReference>
<dbReference type="OrthoDB" id="2677749at2"/>
<evidence type="ECO:0000313" key="2">
    <source>
        <dbReference type="EMBL" id="QII11683.1"/>
    </source>
</evidence>
<sequence>MHNKIKILLIANIGSRDLQLEGEAIKPARIEGERMNENFKSVSEKLSTPILSPIINYLKDNNPDSDIELLLFSTNQEDAAEHYRSNDTLYFAKCIQQLYRGKKPITKVAIKEIDANPNLYDSMFEYFGKFLSGKKSMFDDHFDEIYVSLAGGIPACNMALCFHSISIFQQKCVPVYSLEGSGIVVPLQIGKQLIKNSKIALVLKQIENFEYSVASSLLRDLNQEDIASVAEITRHRLNFNFDLARSQSGKLIAKVSGKIRNLLIVFTSEFQELLDHDLKSLILELYFNAEIKWKKGEYLDFLGRLFRFQEAVLRYIVETNLEIVTDTDKNKNTYENYSRGIQNIEGLIPYLEQYPSENNKLLYNKPSVPTLMAILNFITQKNEGNTSFSNIFNTLRELQRLNTLRNKSPLGHGFEGVSKEKIEKIIPGFSLEQLVLVIENLDIKAIENPFIRVNKLIESLL</sequence>
<accession>Q1Q3J1</accession>
<proteinExistence type="predicted"/>
<evidence type="ECO:0008006" key="6">
    <source>
        <dbReference type="Google" id="ProtNLM"/>
    </source>
</evidence>
<dbReference type="AlphaFoldDB" id="Q1Q3J1"/>
<evidence type="ECO:0000313" key="5">
    <source>
        <dbReference type="Proteomes" id="UP000501926"/>
    </source>
</evidence>
<gene>
    <name evidence="2" type="ORF">KsCSTR_23040</name>
    <name evidence="3" type="ORF">KSMBR1_0104</name>
    <name evidence="1" type="ORF">kuste3811</name>
</gene>
<evidence type="ECO:0000313" key="3">
    <source>
        <dbReference type="EMBL" id="SOH02625.1"/>
    </source>
</evidence>
<dbReference type="EMBL" id="LT934425">
    <property type="protein sequence ID" value="SOH02625.1"/>
    <property type="molecule type" value="Genomic_DNA"/>
</dbReference>
<reference evidence="4" key="4">
    <citation type="submission" date="2017-10" db="EMBL/GenBank/DDBJ databases">
        <authorList>
            <person name="Frank J."/>
        </authorList>
    </citation>
    <scope>NUCLEOTIDE SEQUENCE [LARGE SCALE GENOMIC DNA]</scope>
</reference>
<organism evidence="1">
    <name type="scientific">Kuenenia stuttgartiensis</name>
    <dbReference type="NCBI Taxonomy" id="174633"/>
    <lineage>
        <taxon>Bacteria</taxon>
        <taxon>Pseudomonadati</taxon>
        <taxon>Planctomycetota</taxon>
        <taxon>Candidatus Brocadiia</taxon>
        <taxon>Candidatus Brocadiales</taxon>
        <taxon>Candidatus Brocadiaceae</taxon>
        <taxon>Candidatus Kuenenia</taxon>
    </lineage>
</organism>
<reference evidence="1" key="1">
    <citation type="journal article" date="2006" name="Nature">
        <title>Deciphering the evolution and metabolism of an anammox bacterium from a community genome.</title>
        <authorList>
            <person name="Strous M."/>
            <person name="Pelletier E."/>
            <person name="Mangenot S."/>
            <person name="Rattei T."/>
            <person name="Lehner A."/>
            <person name="Taylor M.W."/>
            <person name="Horn M."/>
            <person name="Daims H."/>
            <person name="Bartol-Mavel D."/>
            <person name="Wincker P."/>
            <person name="Barbe V."/>
            <person name="Fonknechten N."/>
            <person name="Vallenet D."/>
            <person name="Segurens B."/>
            <person name="Schenowitz-Truong C."/>
            <person name="Medigue C."/>
            <person name="Collingro A."/>
            <person name="Snel B."/>
            <person name="Dutilh B.E."/>
            <person name="OpDenCamp H.J.M."/>
            <person name="vanDerDrift C."/>
            <person name="Cirpus I."/>
            <person name="vanDePas-Schoonen K.T."/>
            <person name="Harhangi H.R."/>
            <person name="vanNiftrik L."/>
            <person name="Schmid M."/>
            <person name="Keltjens J."/>
            <person name="vanDeVossenberg J."/>
            <person name="Kartal B."/>
            <person name="Meier H."/>
            <person name="Frishman D."/>
            <person name="Huynen M.A."/>
            <person name="Mewes H."/>
            <person name="Weissenbach J."/>
            <person name="Jetten M.S.M."/>
            <person name="Wagner M."/>
            <person name="LePaslier D."/>
        </authorList>
    </citation>
    <scope>NUCLEOTIDE SEQUENCE</scope>
</reference>
<dbReference type="RefSeq" id="WP_099323566.1">
    <property type="nucleotide sequence ID" value="NZ_CP049055.1"/>
</dbReference>
<dbReference type="KEGG" id="kst:KSMBR1_0104"/>